<dbReference type="InterPro" id="IPR025618">
    <property type="entry name" value="YtpI"/>
</dbReference>
<reference evidence="3" key="1">
    <citation type="journal article" date="2019" name="Int. J. Syst. Evol. Microbiol.">
        <title>The Global Catalogue of Microorganisms (GCM) 10K type strain sequencing project: providing services to taxonomists for standard genome sequencing and annotation.</title>
        <authorList>
            <consortium name="The Broad Institute Genomics Platform"/>
            <consortium name="The Broad Institute Genome Sequencing Center for Infectious Disease"/>
            <person name="Wu L."/>
            <person name="Ma J."/>
        </authorList>
    </citation>
    <scope>NUCLEOTIDE SEQUENCE [LARGE SCALE GENOMIC DNA]</scope>
    <source>
        <strain evidence="3">JCM 15395</strain>
    </source>
</reference>
<keyword evidence="1" id="KW-0472">Membrane</keyword>
<sequence>MIIFPILITLSAVFWIYYKVAILKTRDGLKQRYFNAKSRVSLGGFLIFFAINEYLFYQTQIALWIGLVFLVFGIIQLNTGVKETKHYRNEWKRLNPTEADQ</sequence>
<keyword evidence="3" id="KW-1185">Reference proteome</keyword>
<dbReference type="Pfam" id="PF14007">
    <property type="entry name" value="YtpI"/>
    <property type="match status" value="1"/>
</dbReference>
<evidence type="ECO:0008006" key="4">
    <source>
        <dbReference type="Google" id="ProtNLM"/>
    </source>
</evidence>
<gene>
    <name evidence="2" type="ORF">GCM10009001_16750</name>
</gene>
<organism evidence="2 3">
    <name type="scientific">Virgibacillus siamensis</name>
    <dbReference type="NCBI Taxonomy" id="480071"/>
    <lineage>
        <taxon>Bacteria</taxon>
        <taxon>Bacillati</taxon>
        <taxon>Bacillota</taxon>
        <taxon>Bacilli</taxon>
        <taxon>Bacillales</taxon>
        <taxon>Bacillaceae</taxon>
        <taxon>Virgibacillus</taxon>
    </lineage>
</organism>
<name>A0ABP3R004_9BACI</name>
<feature type="transmembrane region" description="Helical" evidence="1">
    <location>
        <begin position="36"/>
        <end position="55"/>
    </location>
</feature>
<protein>
    <recommendedName>
        <fullName evidence="4">YtpI-like protein</fullName>
    </recommendedName>
</protein>
<feature type="transmembrane region" description="Helical" evidence="1">
    <location>
        <begin position="61"/>
        <end position="81"/>
    </location>
</feature>
<evidence type="ECO:0000313" key="3">
    <source>
        <dbReference type="Proteomes" id="UP001500866"/>
    </source>
</evidence>
<accession>A0ABP3R004</accession>
<proteinExistence type="predicted"/>
<comment type="caution">
    <text evidence="2">The sequence shown here is derived from an EMBL/GenBank/DDBJ whole genome shotgun (WGS) entry which is preliminary data.</text>
</comment>
<dbReference type="EMBL" id="BAAADS010000012">
    <property type="protein sequence ID" value="GAA0600903.1"/>
    <property type="molecule type" value="Genomic_DNA"/>
</dbReference>
<evidence type="ECO:0000256" key="1">
    <source>
        <dbReference type="SAM" id="Phobius"/>
    </source>
</evidence>
<evidence type="ECO:0000313" key="2">
    <source>
        <dbReference type="EMBL" id="GAA0600903.1"/>
    </source>
</evidence>
<keyword evidence="1" id="KW-0812">Transmembrane</keyword>
<dbReference type="RefSeq" id="WP_343812048.1">
    <property type="nucleotide sequence ID" value="NZ_BAAADS010000012.1"/>
</dbReference>
<feature type="transmembrane region" description="Helical" evidence="1">
    <location>
        <begin position="6"/>
        <end position="24"/>
    </location>
</feature>
<keyword evidence="1" id="KW-1133">Transmembrane helix</keyword>
<dbReference type="Proteomes" id="UP001500866">
    <property type="component" value="Unassembled WGS sequence"/>
</dbReference>